<dbReference type="InParanoid" id="A0A0V0Q9M3"/>
<gene>
    <name evidence="2" type="ORF">PPERSA_09410</name>
</gene>
<protein>
    <submittedName>
        <fullName evidence="2">Uncharacterized protein</fullName>
    </submittedName>
</protein>
<sequence>MKYPVIQQKKIFIYIYKFFIFQRENKRKGKKKIFIELNTINKWEKLKKNNKTQKMIRNSKRLQFTLMNKKQIIVKKAFNYYQHQQKAQKLHKNQILNLRLSCWDKQENKVKGQQKPINLMFIKTKINKLCVKICKYRQNKFYKTFKQKEVNQSNYHNTFNNINFKMLFSDIEQAMKESIQDNINNQINKVNNEKIRQFKIQYPGKHNNLSKTKTQQQNIDLLGDETLNIDKNNQKIQQTGVQMNQEQENCIQNNNQIQNDNNLIDLLGEISLPNDKQQAIYQQQNIQIHPNQEVSKQIQNKINNNDSSNKELEDLFGDMDINQSSEQKKIQKNNTQQKEKEYAKNKQQNQEDDDDFFSSIANRK</sequence>
<name>A0A0V0Q9M3_PSEPJ</name>
<reference evidence="2 3" key="1">
    <citation type="journal article" date="2015" name="Sci. Rep.">
        <title>Genome of the facultative scuticociliatosis pathogen Pseudocohnilembus persalinus provides insight into its virulence through horizontal gene transfer.</title>
        <authorList>
            <person name="Xiong J."/>
            <person name="Wang G."/>
            <person name="Cheng J."/>
            <person name="Tian M."/>
            <person name="Pan X."/>
            <person name="Warren A."/>
            <person name="Jiang C."/>
            <person name="Yuan D."/>
            <person name="Miao W."/>
        </authorList>
    </citation>
    <scope>NUCLEOTIDE SEQUENCE [LARGE SCALE GENOMIC DNA]</scope>
    <source>
        <strain evidence="2">36N120E</strain>
    </source>
</reference>
<dbReference type="Proteomes" id="UP000054937">
    <property type="component" value="Unassembled WGS sequence"/>
</dbReference>
<comment type="caution">
    <text evidence="2">The sequence shown here is derived from an EMBL/GenBank/DDBJ whole genome shotgun (WGS) entry which is preliminary data.</text>
</comment>
<evidence type="ECO:0000313" key="2">
    <source>
        <dbReference type="EMBL" id="KRW98885.1"/>
    </source>
</evidence>
<proteinExistence type="predicted"/>
<accession>A0A0V0Q9M3</accession>
<dbReference type="EMBL" id="LDAU01000225">
    <property type="protein sequence ID" value="KRW98885.1"/>
    <property type="molecule type" value="Genomic_DNA"/>
</dbReference>
<evidence type="ECO:0000313" key="3">
    <source>
        <dbReference type="Proteomes" id="UP000054937"/>
    </source>
</evidence>
<evidence type="ECO:0000256" key="1">
    <source>
        <dbReference type="SAM" id="MobiDB-lite"/>
    </source>
</evidence>
<feature type="region of interest" description="Disordered" evidence="1">
    <location>
        <begin position="320"/>
        <end position="364"/>
    </location>
</feature>
<keyword evidence="3" id="KW-1185">Reference proteome</keyword>
<organism evidence="2 3">
    <name type="scientific">Pseudocohnilembus persalinus</name>
    <name type="common">Ciliate</name>
    <dbReference type="NCBI Taxonomy" id="266149"/>
    <lineage>
        <taxon>Eukaryota</taxon>
        <taxon>Sar</taxon>
        <taxon>Alveolata</taxon>
        <taxon>Ciliophora</taxon>
        <taxon>Intramacronucleata</taxon>
        <taxon>Oligohymenophorea</taxon>
        <taxon>Scuticociliatia</taxon>
        <taxon>Philasterida</taxon>
        <taxon>Pseudocohnilembidae</taxon>
        <taxon>Pseudocohnilembus</taxon>
    </lineage>
</organism>
<dbReference type="AlphaFoldDB" id="A0A0V0Q9M3"/>